<dbReference type="EMBL" id="AOTZ01000001">
    <property type="protein sequence ID" value="EZP79164.1"/>
    <property type="molecule type" value="Genomic_DNA"/>
</dbReference>
<gene>
    <name evidence="1" type="ORF">H839_00435</name>
</gene>
<dbReference type="Pfam" id="PF01527">
    <property type="entry name" value="HTH_Tnp_1"/>
    <property type="match status" value="1"/>
</dbReference>
<dbReference type="SUPFAM" id="SSF48295">
    <property type="entry name" value="TrpR-like"/>
    <property type="match status" value="1"/>
</dbReference>
<dbReference type="InterPro" id="IPR002514">
    <property type="entry name" value="Transposase_8"/>
</dbReference>
<accession>A0ABC9VK09</accession>
<dbReference type="Proteomes" id="UP000023566">
    <property type="component" value="Chromosome"/>
</dbReference>
<protein>
    <submittedName>
        <fullName evidence="1">Transposase</fullName>
    </submittedName>
</protein>
<evidence type="ECO:0000313" key="2">
    <source>
        <dbReference type="Proteomes" id="UP000023566"/>
    </source>
</evidence>
<comment type="caution">
    <text evidence="1">The sequence shown here is derived from an EMBL/GenBank/DDBJ whole genome shotgun (WGS) entry which is preliminary data.</text>
</comment>
<name>A0ABC9VK09_9BACL</name>
<proteinExistence type="predicted"/>
<sequence length="40" mass="4631">MGNRFDKELKLHAVKLVVEEENTIAETARQLDLSPKTLHR</sequence>
<organism evidence="1 2">
    <name type="scientific">Parageobacillus genomosp. 1</name>
    <dbReference type="NCBI Taxonomy" id="1295642"/>
    <lineage>
        <taxon>Bacteria</taxon>
        <taxon>Bacillati</taxon>
        <taxon>Bacillota</taxon>
        <taxon>Bacilli</taxon>
        <taxon>Bacillales</taxon>
        <taxon>Anoxybacillaceae</taxon>
        <taxon>Parageobacillus</taxon>
    </lineage>
</organism>
<dbReference type="AlphaFoldDB" id="A0ABC9VK09"/>
<evidence type="ECO:0000313" key="1">
    <source>
        <dbReference type="EMBL" id="EZP79164.1"/>
    </source>
</evidence>
<dbReference type="InterPro" id="IPR010921">
    <property type="entry name" value="Trp_repressor/repl_initiator"/>
</dbReference>
<reference evidence="1 2" key="1">
    <citation type="journal article" date="2014" name="Appl. Microbiol. Biotechnol.">
        <title>Transformable facultative thermophile Geobacillus stearothermophilus NUB3621 as a host strain for metabolic engineering.</title>
        <authorList>
            <person name="Blanchard K."/>
            <person name="Robic S."/>
            <person name="Matsumura I."/>
        </authorList>
    </citation>
    <scope>NUCLEOTIDE SEQUENCE [LARGE SCALE GENOMIC DNA]</scope>
    <source>
        <strain evidence="1 2">NUB3621</strain>
    </source>
</reference>
<keyword evidence="2" id="KW-1185">Reference proteome</keyword>
<dbReference type="RefSeq" id="WP_186003899.1">
    <property type="nucleotide sequence ID" value="NZ_CM002692.1"/>
</dbReference>